<evidence type="ECO:0000313" key="1">
    <source>
        <dbReference type="EMBL" id="GAC93911.1"/>
    </source>
</evidence>
<dbReference type="HOGENOM" id="CLU_023231_0_0_1"/>
<dbReference type="InterPro" id="IPR017853">
    <property type="entry name" value="GH"/>
</dbReference>
<proteinExistence type="predicted"/>
<organism evidence="1 2">
    <name type="scientific">Pseudozyma hubeiensis (strain SY62)</name>
    <name type="common">Yeast</name>
    <dbReference type="NCBI Taxonomy" id="1305764"/>
    <lineage>
        <taxon>Eukaryota</taxon>
        <taxon>Fungi</taxon>
        <taxon>Dikarya</taxon>
        <taxon>Basidiomycota</taxon>
        <taxon>Ustilaginomycotina</taxon>
        <taxon>Ustilaginomycetes</taxon>
        <taxon>Ustilaginales</taxon>
        <taxon>Ustilaginaceae</taxon>
        <taxon>Pseudozyma</taxon>
    </lineage>
</organism>
<dbReference type="eggNOG" id="ENOG502RXFG">
    <property type="taxonomic scope" value="Eukaryota"/>
</dbReference>
<dbReference type="STRING" id="1305764.R9NYX7"/>
<evidence type="ECO:0008006" key="3">
    <source>
        <dbReference type="Google" id="ProtNLM"/>
    </source>
</evidence>
<protein>
    <recommendedName>
        <fullName evidence="3">Asl1-like glycosyl hydrolase catalytic domain-containing protein</fullName>
    </recommendedName>
</protein>
<dbReference type="Proteomes" id="UP000014071">
    <property type="component" value="Unassembled WGS sequence"/>
</dbReference>
<dbReference type="AlphaFoldDB" id="R9NYX7"/>
<dbReference type="EMBL" id="DF238778">
    <property type="protein sequence ID" value="GAC93911.1"/>
    <property type="molecule type" value="Genomic_DNA"/>
</dbReference>
<accession>R9NYX7</accession>
<reference evidence="2" key="1">
    <citation type="journal article" date="2013" name="Genome Announc.">
        <title>Draft genome sequence of the basidiomycetous yeast-like fungus Pseudozyma hubeiensis SY62, which produces an abundant amount of the biosurfactant mannosylerythritol lipids.</title>
        <authorList>
            <person name="Konishi M."/>
            <person name="Hatada Y."/>
            <person name="Horiuchi J."/>
        </authorList>
    </citation>
    <scope>NUCLEOTIDE SEQUENCE [LARGE SCALE GENOMIC DNA]</scope>
    <source>
        <strain evidence="2">SY62</strain>
    </source>
</reference>
<keyword evidence="2" id="KW-1185">Reference proteome</keyword>
<dbReference type="GeneID" id="24106777"/>
<evidence type="ECO:0000313" key="2">
    <source>
        <dbReference type="Proteomes" id="UP000014071"/>
    </source>
</evidence>
<name>R9NYX7_PSEHS</name>
<dbReference type="SUPFAM" id="SSF51445">
    <property type="entry name" value="(Trans)glycosidases"/>
    <property type="match status" value="1"/>
</dbReference>
<dbReference type="OrthoDB" id="3445803at2759"/>
<gene>
    <name evidence="1" type="ORF">PHSY_001479</name>
</gene>
<sequence>MLYGISGTDTPPGAYLDRLDINYISSGGAQTPTSGWGHSVDAYKARFATVVQDAKRIHARGGVQVIKISDLWGADATQPPNFPYPGDNGDWSSYDRFIQQLISDVKSSGVAINECTQLEPYNEPDLPNLFWRRSQEQYLQMWLRGTRALRAAFPKGSRTFLPIVGPSAAMLPGPSNMWWKNFLSTLRDNRDTEPDIWNFHLEGGDSNDPVAATKLFKQAFAEYGLTGGIGFENNEYGSREQQRPGFGAWHAARYEKVKYHGLRGNWVGGALLRDNLADLLFKDAGGKYHTTGEFQEWATYVRLSGSPCNTTEGTSVDTYGIATPANKTASALVGNQGFNGTVNVVFSSITSLGSSINMVMAVVYRIPYDDGREVTGLTQVLSMTIRVSQDQVTVPIQQTNADDAYLVTILAA</sequence>
<dbReference type="RefSeq" id="XP_012187498.1">
    <property type="nucleotide sequence ID" value="XM_012332108.1"/>
</dbReference>
<dbReference type="Gene3D" id="3.20.20.80">
    <property type="entry name" value="Glycosidases"/>
    <property type="match status" value="1"/>
</dbReference>